<dbReference type="InterPro" id="IPR017452">
    <property type="entry name" value="GPCR_Rhodpsn_7TM"/>
</dbReference>
<dbReference type="GO" id="GO:0004930">
    <property type="term" value="F:G protein-coupled receptor activity"/>
    <property type="evidence" value="ECO:0007669"/>
    <property type="project" value="UniProtKB-KW"/>
</dbReference>
<keyword evidence="4 12" id="KW-1133">Transmembrane helix</keyword>
<dbReference type="SUPFAM" id="SSF81321">
    <property type="entry name" value="Family A G protein-coupled receptor-like"/>
    <property type="match status" value="1"/>
</dbReference>
<dbReference type="Gene3D" id="1.20.1070.10">
    <property type="entry name" value="Rhodopsin 7-helix transmembrane proteins"/>
    <property type="match status" value="1"/>
</dbReference>
<dbReference type="PRINTS" id="PR00237">
    <property type="entry name" value="GPCRRHODOPSN"/>
</dbReference>
<dbReference type="GO" id="GO:0006954">
    <property type="term" value="P:inflammatory response"/>
    <property type="evidence" value="ECO:0007669"/>
    <property type="project" value="TreeGrafter"/>
</dbReference>
<evidence type="ECO:0000256" key="7">
    <source>
        <dbReference type="ARBA" id="ARBA00023157"/>
    </source>
</evidence>
<proteinExistence type="inferred from homology"/>
<feature type="transmembrane region" description="Helical" evidence="12">
    <location>
        <begin position="228"/>
        <end position="249"/>
    </location>
</feature>
<evidence type="ECO:0000256" key="4">
    <source>
        <dbReference type="ARBA" id="ARBA00022989"/>
    </source>
</evidence>
<evidence type="ECO:0000256" key="5">
    <source>
        <dbReference type="ARBA" id="ARBA00023040"/>
    </source>
</evidence>
<comment type="similarity">
    <text evidence="11">Belongs to the G-protein coupled receptor 1 family.</text>
</comment>
<dbReference type="PROSITE" id="PS50262">
    <property type="entry name" value="G_PROTEIN_RECEP_F1_2"/>
    <property type="match status" value="1"/>
</dbReference>
<dbReference type="FunFam" id="1.20.1070.10:FF:000034">
    <property type="entry name" value="G-protein coupled receptor 1"/>
    <property type="match status" value="1"/>
</dbReference>
<dbReference type="STRING" id="144197.ENSSPAP00000019204"/>
<dbReference type="GO" id="GO:0007200">
    <property type="term" value="P:phospholipase C-activating G protein-coupled receptor signaling pathway"/>
    <property type="evidence" value="ECO:0007669"/>
    <property type="project" value="TreeGrafter"/>
</dbReference>
<evidence type="ECO:0000256" key="6">
    <source>
        <dbReference type="ARBA" id="ARBA00023136"/>
    </source>
</evidence>
<dbReference type="AlphaFoldDB" id="A0A3B5AN54"/>
<accession>A0A3B5AN54</accession>
<evidence type="ECO:0000256" key="9">
    <source>
        <dbReference type="ARBA" id="ARBA00023224"/>
    </source>
</evidence>
<feature type="transmembrane region" description="Helical" evidence="12">
    <location>
        <begin position="140"/>
        <end position="161"/>
    </location>
</feature>
<feature type="domain" description="G-protein coupled receptors family 1 profile" evidence="13">
    <location>
        <begin position="41"/>
        <end position="285"/>
    </location>
</feature>
<dbReference type="RefSeq" id="XP_008283229.1">
    <property type="nucleotide sequence ID" value="XM_008285007.1"/>
</dbReference>
<keyword evidence="3 11" id="KW-0812">Transmembrane</keyword>
<dbReference type="OrthoDB" id="6088892at2759"/>
<dbReference type="InterPro" id="IPR000276">
    <property type="entry name" value="GPCR_Rhodpsn"/>
</dbReference>
<dbReference type="PROSITE" id="PS00237">
    <property type="entry name" value="G_PROTEIN_RECEP_F1_1"/>
    <property type="match status" value="1"/>
</dbReference>
<dbReference type="PANTHER" id="PTHR24225">
    <property type="entry name" value="CHEMOTACTIC RECEPTOR"/>
    <property type="match status" value="1"/>
</dbReference>
<comment type="similarity">
    <text evidence="10">Belongs to the chemokine-like receptor (CMKLR) family.</text>
</comment>
<evidence type="ECO:0000313" key="14">
    <source>
        <dbReference type="Ensembl" id="ENSSPAP00000019204.1"/>
    </source>
</evidence>
<dbReference type="GeneTree" id="ENSGT01020000230438"/>
<name>A0A3B5AN54_9TELE</name>
<keyword evidence="5 11" id="KW-0297">G-protein coupled receptor</keyword>
<keyword evidence="15" id="KW-1185">Reference proteome</keyword>
<keyword evidence="6 12" id="KW-0472">Membrane</keyword>
<dbReference type="Proteomes" id="UP000694891">
    <property type="component" value="Unplaced"/>
</dbReference>
<organism evidence="14">
    <name type="scientific">Stegastes partitus</name>
    <name type="common">bicolor damselfish</name>
    <dbReference type="NCBI Taxonomy" id="144197"/>
    <lineage>
        <taxon>Eukaryota</taxon>
        <taxon>Metazoa</taxon>
        <taxon>Chordata</taxon>
        <taxon>Craniata</taxon>
        <taxon>Vertebrata</taxon>
        <taxon>Euteleostomi</taxon>
        <taxon>Actinopterygii</taxon>
        <taxon>Neopterygii</taxon>
        <taxon>Teleostei</taxon>
        <taxon>Neoteleostei</taxon>
        <taxon>Acanthomorphata</taxon>
        <taxon>Ovalentaria</taxon>
        <taxon>Pomacentridae</taxon>
        <taxon>Stegastes</taxon>
    </lineage>
</organism>
<reference evidence="14" key="1">
    <citation type="submission" date="2023-09" db="UniProtKB">
        <authorList>
            <consortium name="Ensembl"/>
        </authorList>
    </citation>
    <scope>IDENTIFICATION</scope>
</reference>
<evidence type="ECO:0000313" key="16">
    <source>
        <dbReference type="RefSeq" id="XP_008283229.1"/>
    </source>
</evidence>
<evidence type="ECO:0000256" key="12">
    <source>
        <dbReference type="SAM" id="Phobius"/>
    </source>
</evidence>
<evidence type="ECO:0000256" key="11">
    <source>
        <dbReference type="RuleBase" id="RU000688"/>
    </source>
</evidence>
<dbReference type="PANTHER" id="PTHR24225:SF68">
    <property type="entry name" value="C3A ANAPHYLATOXIN CHEMOTACTIC RECEPTOR-LIKE-RELATED"/>
    <property type="match status" value="1"/>
</dbReference>
<dbReference type="CDD" id="cd14974">
    <property type="entry name" value="7tmA_Anaphylatoxin_R-like"/>
    <property type="match status" value="1"/>
</dbReference>
<keyword evidence="7" id="KW-1015">Disulfide bond</keyword>
<dbReference type="GeneID" id="103359599"/>
<dbReference type="GO" id="GO:0004875">
    <property type="term" value="F:complement receptor activity"/>
    <property type="evidence" value="ECO:0007669"/>
    <property type="project" value="TreeGrafter"/>
</dbReference>
<feature type="transmembrane region" description="Helical" evidence="12">
    <location>
        <begin position="28"/>
        <end position="48"/>
    </location>
</feature>
<dbReference type="GO" id="GO:0006935">
    <property type="term" value="P:chemotaxis"/>
    <property type="evidence" value="ECO:0007669"/>
    <property type="project" value="UniProtKB-KW"/>
</dbReference>
<keyword evidence="9 11" id="KW-0807">Transducer</keyword>
<evidence type="ECO:0000256" key="3">
    <source>
        <dbReference type="ARBA" id="ARBA00022692"/>
    </source>
</evidence>
<feature type="transmembrane region" description="Helical" evidence="12">
    <location>
        <begin position="60"/>
        <end position="81"/>
    </location>
</feature>
<sequence length="361" mass="40611">MRTDNKTLTASPTSGLDAAITHMKTASLVLYCLIFIVGTVGNGLVIYVTGVRMKRTVNSVWFLNLAVADFLFTTFLIFLIISHSRGNQWDFGLEMCKLNNFVTVINMFASVFLLTTISLDRCLSVTVAVWAHNRRTVFKAQLICVVIWVTAGICSIPYATFRSLSQNNVTTKCVYPSNVTQKQKWILYTFRCVVGFVIPFLVILISHVAIGVRASRIQRIKKSKSRRIIFSVIFAFFICWLPVHILSFIELKARYNRDLRSILKIGGPVSMGLAALNSCLNPILYVFMCDEFLKKLKQSICLVLESALAEDHLSFVSSRSLSSHFSRISRKSDSSAPMERKGTEASLTFTECKIEETMSTE</sequence>
<dbReference type="Pfam" id="PF00001">
    <property type="entry name" value="7tm_1"/>
    <property type="match status" value="1"/>
</dbReference>
<dbReference type="InterPro" id="IPR000826">
    <property type="entry name" value="Formyl_rcpt-rel"/>
</dbReference>
<dbReference type="PRINTS" id="PR00526">
    <property type="entry name" value="FMETLEUPHER"/>
</dbReference>
<evidence type="ECO:0000259" key="13">
    <source>
        <dbReference type="PROSITE" id="PS50262"/>
    </source>
</evidence>
<dbReference type="Ensembl" id="ENSSPAT00000019497.1">
    <property type="protein sequence ID" value="ENSSPAP00000019204.1"/>
    <property type="gene ID" value="ENSSPAG00000014496.1"/>
</dbReference>
<reference evidence="16" key="2">
    <citation type="submission" date="2025-04" db="UniProtKB">
        <authorList>
            <consortium name="RefSeq"/>
        </authorList>
    </citation>
    <scope>IDENTIFICATION</scope>
</reference>
<feature type="transmembrane region" description="Helical" evidence="12">
    <location>
        <begin position="185"/>
        <end position="208"/>
    </location>
</feature>
<feature type="transmembrane region" description="Helical" evidence="12">
    <location>
        <begin position="269"/>
        <end position="288"/>
    </location>
</feature>
<evidence type="ECO:0000313" key="15">
    <source>
        <dbReference type="Proteomes" id="UP000694891"/>
    </source>
</evidence>
<gene>
    <name evidence="16" type="primary">LOC103359599</name>
</gene>
<evidence type="ECO:0000256" key="1">
    <source>
        <dbReference type="ARBA" id="ARBA00004141"/>
    </source>
</evidence>
<comment type="subcellular location">
    <subcellularLocation>
        <location evidence="1">Membrane</location>
        <topology evidence="1">Multi-pass membrane protein</topology>
    </subcellularLocation>
</comment>
<protein>
    <submittedName>
        <fullName evidence="14 16">Chemokine-like receptor 1</fullName>
    </submittedName>
</protein>
<dbReference type="GO" id="GO:0007204">
    <property type="term" value="P:positive regulation of cytosolic calcium ion concentration"/>
    <property type="evidence" value="ECO:0007669"/>
    <property type="project" value="TreeGrafter"/>
</dbReference>
<feature type="transmembrane region" description="Helical" evidence="12">
    <location>
        <begin position="101"/>
        <end position="119"/>
    </location>
</feature>
<evidence type="ECO:0000256" key="8">
    <source>
        <dbReference type="ARBA" id="ARBA00023170"/>
    </source>
</evidence>
<evidence type="ECO:0000256" key="2">
    <source>
        <dbReference type="ARBA" id="ARBA00022500"/>
    </source>
</evidence>
<dbReference type="GO" id="GO:0005886">
    <property type="term" value="C:plasma membrane"/>
    <property type="evidence" value="ECO:0007669"/>
    <property type="project" value="TreeGrafter"/>
</dbReference>
<keyword evidence="2" id="KW-0145">Chemotaxis</keyword>
<evidence type="ECO:0000256" key="10">
    <source>
        <dbReference type="ARBA" id="ARBA00025736"/>
    </source>
</evidence>
<keyword evidence="8 11" id="KW-0675">Receptor</keyword>